<dbReference type="Gene3D" id="2.60.40.1080">
    <property type="match status" value="2"/>
</dbReference>
<dbReference type="InterPro" id="IPR008964">
    <property type="entry name" value="Invasin/intimin_cell_adhesion"/>
</dbReference>
<name>A0A6C2YV11_9BACT</name>
<dbReference type="Proteomes" id="UP000464378">
    <property type="component" value="Chromosome"/>
</dbReference>
<dbReference type="InterPro" id="IPR054604">
    <property type="entry name" value="SbsC_Big-like"/>
</dbReference>
<dbReference type="InParanoid" id="A0A6C2YV11"/>
<dbReference type="SMART" id="SM00635">
    <property type="entry name" value="BID_2"/>
    <property type="match status" value="2"/>
</dbReference>
<protein>
    <recommendedName>
        <fullName evidence="2">BIG2 domain-containing protein</fullName>
    </recommendedName>
</protein>
<evidence type="ECO:0000256" key="1">
    <source>
        <dbReference type="SAM" id="SignalP"/>
    </source>
</evidence>
<dbReference type="InterPro" id="IPR011444">
    <property type="entry name" value="DUF1549"/>
</dbReference>
<keyword evidence="4" id="KW-1185">Reference proteome</keyword>
<reference evidence="3" key="1">
    <citation type="submission" date="2019-04" db="EMBL/GenBank/DDBJ databases">
        <authorList>
            <consortium name="Science for Life Laboratories"/>
        </authorList>
    </citation>
    <scope>NUCLEOTIDE SEQUENCE</scope>
    <source>
        <strain evidence="3">MBLW1</strain>
    </source>
</reference>
<feature type="signal peptide" evidence="1">
    <location>
        <begin position="1"/>
        <end position="22"/>
    </location>
</feature>
<sequence length="825" mass="91431">MRRLLTFCGVLFGCLLSLPLHAAELAIVPPKVTLTGPTAQQQLLAVEQDATAVALADRTATVTWTSSDPGIVRVDASGMLTPVRDGIAQITAQFEGRRTQIPVTVEQSTTPQRWSFTQHVQPILTRLGCNSGACHGALAGKGGLKLSLRGYDSESDHFVITRQAQSRRINGLEPAKSLLLLKGARRIPHGGGTRLEAESREDRILTEWIAQGAPAARPNEATVAKLDVFPKAMRGKPGDKFRVIVQARMSDGHTEDVTGWVRFGSSEDQVATVDEDGQVTVAGNGEAAITVVYGSFVATVPMVSPFPNAIAADVFRNAERRNAIDPLILTKLQELNLPPSPPCDDATFIRRVFLDVAGILPTPSEVQQFLADSRPDKRAKLIDALLERPEYVDYWTYKWCDLLLVSTRKLQPPAMWAYYRKVRSSVEANQPWDRFARDILTATGSNLEQGGGNFYLLHTDVAELTESMAVTFLGMSITCARCHNHPLERWTQDQYWSLANLFSRVTMKNGQQPGEVHLSAADSGDVLHPRLNRAMPPTPLDGKPLPLNAESDRRAYFVDWLTAKDNPYFAKAIVNRVWRAMMGRGLVEAEDDLRETNPPSNPALFQALSADFVASQFDVKQLIRTIANSAAYQRSSIPLPGNAADDRFYSRYLVRRLSAEVTLDAFAAVTNVPTPFTHVYNGVENQLAATGNYPLGLRALQLPDSRVASPFLETFGRPLREQTCSCEREADSSVGQALHLNNNQSLNQKLRAPNSRLNRWLADNRPPAEIVRELFAWTLHRAPTERERREFEAELTAATTPQARREALEDLTWAILTSKEFLFNH</sequence>
<dbReference type="SUPFAM" id="SSF49373">
    <property type="entry name" value="Invasin/intimin cell-adhesion fragments"/>
    <property type="match status" value="2"/>
</dbReference>
<organism evidence="3">
    <name type="scientific">Tuwongella immobilis</name>
    <dbReference type="NCBI Taxonomy" id="692036"/>
    <lineage>
        <taxon>Bacteria</taxon>
        <taxon>Pseudomonadati</taxon>
        <taxon>Planctomycetota</taxon>
        <taxon>Planctomycetia</taxon>
        <taxon>Gemmatales</taxon>
        <taxon>Gemmataceae</taxon>
        <taxon>Tuwongella</taxon>
    </lineage>
</organism>
<feature type="chain" id="PRO_5036172883" description="BIG2 domain-containing protein" evidence="1">
    <location>
        <begin position="23"/>
        <end position="825"/>
    </location>
</feature>
<dbReference type="InterPro" id="IPR003343">
    <property type="entry name" value="Big_2"/>
</dbReference>
<keyword evidence="1" id="KW-0732">Signal</keyword>
<evidence type="ECO:0000259" key="2">
    <source>
        <dbReference type="SMART" id="SM00635"/>
    </source>
</evidence>
<dbReference type="PANTHER" id="PTHR35889:SF3">
    <property type="entry name" value="F-BOX DOMAIN-CONTAINING PROTEIN"/>
    <property type="match status" value="1"/>
</dbReference>
<accession>A0A6C2YV11</accession>
<proteinExistence type="predicted"/>
<dbReference type="Pfam" id="PF07587">
    <property type="entry name" value="PSD1"/>
    <property type="match status" value="1"/>
</dbReference>
<dbReference type="RefSeq" id="WP_162660013.1">
    <property type="nucleotide sequence ID" value="NZ_LR593887.1"/>
</dbReference>
<dbReference type="Pfam" id="PF22359">
    <property type="entry name" value="Big-like"/>
    <property type="match status" value="1"/>
</dbReference>
<feature type="domain" description="BIG2" evidence="2">
    <location>
        <begin position="21"/>
        <end position="104"/>
    </location>
</feature>
<dbReference type="Pfam" id="PF07583">
    <property type="entry name" value="PSCyt2"/>
    <property type="match status" value="1"/>
</dbReference>
<dbReference type="EMBL" id="LR586016">
    <property type="protein sequence ID" value="VIP05003.1"/>
    <property type="molecule type" value="Genomic_DNA"/>
</dbReference>
<dbReference type="InterPro" id="IPR022655">
    <property type="entry name" value="DUF1553"/>
</dbReference>
<dbReference type="EMBL" id="LR593887">
    <property type="protein sequence ID" value="VTS07364.1"/>
    <property type="molecule type" value="Genomic_DNA"/>
</dbReference>
<evidence type="ECO:0000313" key="4">
    <source>
        <dbReference type="Proteomes" id="UP000464378"/>
    </source>
</evidence>
<dbReference type="PANTHER" id="PTHR35889">
    <property type="entry name" value="CYCLOINULO-OLIGOSACCHARIDE FRUCTANOTRANSFERASE-RELATED"/>
    <property type="match status" value="1"/>
</dbReference>
<gene>
    <name evidence="3" type="ORF">GMBLW1_41900</name>
</gene>
<evidence type="ECO:0000313" key="3">
    <source>
        <dbReference type="EMBL" id="VIP05003.1"/>
    </source>
</evidence>
<dbReference type="KEGG" id="tim:GMBLW1_41900"/>
<dbReference type="AlphaFoldDB" id="A0A6C2YV11"/>
<feature type="domain" description="BIG2" evidence="2">
    <location>
        <begin position="222"/>
        <end position="301"/>
    </location>
</feature>